<dbReference type="InterPro" id="IPR050648">
    <property type="entry name" value="F-box_LRR-repeat"/>
</dbReference>
<dbReference type="InterPro" id="IPR006553">
    <property type="entry name" value="Leu-rich_rpt_Cys-con_subtyp"/>
</dbReference>
<keyword evidence="2" id="KW-1185">Reference proteome</keyword>
<organism evidence="1 2">
    <name type="scientific">Metschnikowia bicuspidata</name>
    <dbReference type="NCBI Taxonomy" id="27322"/>
    <lineage>
        <taxon>Eukaryota</taxon>
        <taxon>Fungi</taxon>
        <taxon>Dikarya</taxon>
        <taxon>Ascomycota</taxon>
        <taxon>Saccharomycotina</taxon>
        <taxon>Pichiomycetes</taxon>
        <taxon>Metschnikowiaceae</taxon>
        <taxon>Metschnikowia</taxon>
    </lineage>
</organism>
<dbReference type="AlphaFoldDB" id="A0A4P9ZE86"/>
<dbReference type="GO" id="GO:0005737">
    <property type="term" value="C:cytoplasm"/>
    <property type="evidence" value="ECO:0007669"/>
    <property type="project" value="TreeGrafter"/>
</dbReference>
<dbReference type="SMART" id="SM00367">
    <property type="entry name" value="LRR_CC"/>
    <property type="match status" value="4"/>
</dbReference>
<dbReference type="SUPFAM" id="SSF52047">
    <property type="entry name" value="RNI-like"/>
    <property type="match status" value="1"/>
</dbReference>
<evidence type="ECO:0000313" key="2">
    <source>
        <dbReference type="Proteomes" id="UP000268321"/>
    </source>
</evidence>
<reference evidence="2" key="1">
    <citation type="journal article" date="2018" name="Nat. Microbiol.">
        <title>Leveraging single-cell genomics to expand the fungal tree of life.</title>
        <authorList>
            <person name="Ahrendt S.R."/>
            <person name="Quandt C.A."/>
            <person name="Ciobanu D."/>
            <person name="Clum A."/>
            <person name="Salamov A."/>
            <person name="Andreopoulos B."/>
            <person name="Cheng J.F."/>
            <person name="Woyke T."/>
            <person name="Pelin A."/>
            <person name="Henrissat B."/>
            <person name="Reynolds N.K."/>
            <person name="Benny G.L."/>
            <person name="Smith M.E."/>
            <person name="James T.Y."/>
            <person name="Grigoriev I.V."/>
        </authorList>
    </citation>
    <scope>NUCLEOTIDE SEQUENCE [LARGE SCALE GENOMIC DNA]</scope>
    <source>
        <strain evidence="2">Baker2002</strain>
    </source>
</reference>
<dbReference type="OrthoDB" id="550575at2759"/>
<dbReference type="PANTHER" id="PTHR13382:SF10">
    <property type="entry name" value="ATP SYNTHASE SUBUNIT S, MITOCHONDRIAL"/>
    <property type="match status" value="1"/>
</dbReference>
<protein>
    <recommendedName>
        <fullName evidence="3">RNI-like protein</fullName>
    </recommendedName>
</protein>
<sequence length="314" mass="34987">GVLSSCLLVNKLFYTITKSILSERMIFRSQNCLEAFAQCEKETLSGMRPKTLKLDRLYHAKQSTLESIGRVIDARCIETLEFFLCPKLAPPLAFFTSSLLSLTAAGSRVFDDSLLIELAQRSRQLQSLDIRACDLVTDTGIHAVGVHCKRLVRINLGRKKKGHLISDSSVATLVKNNPFLETVGLAGTFVTDVTIWELAINCGRSLRRLSLNGCRGISDKSLSKILNCGLVPDLCVLEIRDVPGITDLRLIVKFRRHQALKGIFLCIDANEATSACLKECEYRIDLLSSPLMRQDISEWVNGKDNDTLYTDFLS</sequence>
<feature type="non-terminal residue" evidence="1">
    <location>
        <position position="1"/>
    </location>
</feature>
<dbReference type="Proteomes" id="UP000268321">
    <property type="component" value="Unassembled WGS sequence"/>
</dbReference>
<dbReference type="InterPro" id="IPR032675">
    <property type="entry name" value="LRR_dom_sf"/>
</dbReference>
<gene>
    <name evidence="1" type="ORF">METBISCDRAFT_3927</name>
</gene>
<name>A0A4P9ZE86_9ASCO</name>
<dbReference type="EMBL" id="ML004453">
    <property type="protein sequence ID" value="RKP30732.1"/>
    <property type="molecule type" value="Genomic_DNA"/>
</dbReference>
<proteinExistence type="predicted"/>
<dbReference type="PANTHER" id="PTHR13382">
    <property type="entry name" value="MITOCHONDRIAL ATP SYNTHASE COUPLING FACTOR B"/>
    <property type="match status" value="1"/>
</dbReference>
<dbReference type="Gene3D" id="3.80.10.10">
    <property type="entry name" value="Ribonuclease Inhibitor"/>
    <property type="match status" value="1"/>
</dbReference>
<feature type="non-terminal residue" evidence="1">
    <location>
        <position position="314"/>
    </location>
</feature>
<accession>A0A4P9ZE86</accession>
<evidence type="ECO:0008006" key="3">
    <source>
        <dbReference type="Google" id="ProtNLM"/>
    </source>
</evidence>
<evidence type="ECO:0000313" key="1">
    <source>
        <dbReference type="EMBL" id="RKP30732.1"/>
    </source>
</evidence>